<organism evidence="1 2">
    <name type="scientific">Nocardioides lianchengensis</name>
    <dbReference type="NCBI Taxonomy" id="1045774"/>
    <lineage>
        <taxon>Bacteria</taxon>
        <taxon>Bacillati</taxon>
        <taxon>Actinomycetota</taxon>
        <taxon>Actinomycetes</taxon>
        <taxon>Propionibacteriales</taxon>
        <taxon>Nocardioidaceae</taxon>
        <taxon>Nocardioides</taxon>
    </lineage>
</organism>
<evidence type="ECO:0000313" key="1">
    <source>
        <dbReference type="EMBL" id="SDC88828.1"/>
    </source>
</evidence>
<protein>
    <recommendedName>
        <fullName evidence="3">Ig-like domain (Group 3)</fullName>
    </recommendedName>
</protein>
<dbReference type="RefSeq" id="WP_090854344.1">
    <property type="nucleotide sequence ID" value="NZ_FMZM01000004.1"/>
</dbReference>
<accession>A0A1G6Q942</accession>
<proteinExistence type="predicted"/>
<evidence type="ECO:0008006" key="3">
    <source>
        <dbReference type="Google" id="ProtNLM"/>
    </source>
</evidence>
<dbReference type="Proteomes" id="UP000199034">
    <property type="component" value="Unassembled WGS sequence"/>
</dbReference>
<keyword evidence="2" id="KW-1185">Reference proteome</keyword>
<dbReference type="EMBL" id="FMZM01000004">
    <property type="protein sequence ID" value="SDC88828.1"/>
    <property type="molecule type" value="Genomic_DNA"/>
</dbReference>
<dbReference type="AlphaFoldDB" id="A0A1G6Q942"/>
<dbReference type="OrthoDB" id="5109069at2"/>
<evidence type="ECO:0000313" key="2">
    <source>
        <dbReference type="Proteomes" id="UP000199034"/>
    </source>
</evidence>
<reference evidence="1 2" key="1">
    <citation type="submission" date="2016-10" db="EMBL/GenBank/DDBJ databases">
        <authorList>
            <person name="de Groot N.N."/>
        </authorList>
    </citation>
    <scope>NUCLEOTIDE SEQUENCE [LARGE SCALE GENOMIC DNA]</scope>
    <source>
        <strain evidence="1 2">CGMCC 4.6858</strain>
    </source>
</reference>
<gene>
    <name evidence="1" type="ORF">SAMN05421872_104310</name>
</gene>
<dbReference type="STRING" id="1045774.SAMN05421872_104310"/>
<sequence length="388" mass="40330">MSRTTRILVGALSIALLGGTAYAVPPPARAVVEPGDWYAFGVEATGAVELAAEPLVSGGPETDQGMAVTDVGDLEGRVEATDAEVSLSQTRVASSLGYLHLFPDTDAEVELADLETVATTSGVVVRSEGGTVLGHPVPAGPIAPGTSYELEGTSTVVHLAVTETDASGLTVVRGLVLTSPDDLETTVTAAAIAVGELQAPPVLAPTTVAATQVRSAVWGTPTALSIRTTGASAGRVFIRQGRGMMASAAVVGGRASLRLPAWLGAGRNSLEVVFQPDSEAAAVSSTTAVVRVAQLRPRLSVRASGPRLRVQIGGLPHWSVAPHVVWVKVYDQARPHRLLTLKQAVGSRVRLTVPGLSPGRHRLRVEIPGTESVNIKRTVRKVRVRVRP</sequence>
<name>A0A1G6Q942_9ACTN</name>